<dbReference type="NCBIfam" id="TIGR01509">
    <property type="entry name" value="HAD-SF-IA-v3"/>
    <property type="match status" value="1"/>
</dbReference>
<dbReference type="SUPFAM" id="SSF56784">
    <property type="entry name" value="HAD-like"/>
    <property type="match status" value="1"/>
</dbReference>
<dbReference type="OrthoDB" id="9782449at2"/>
<dbReference type="Pfam" id="PF13419">
    <property type="entry name" value="HAD_2"/>
    <property type="match status" value="1"/>
</dbReference>
<keyword evidence="2" id="KW-1185">Reference proteome</keyword>
<dbReference type="GO" id="GO:0006281">
    <property type="term" value="P:DNA repair"/>
    <property type="evidence" value="ECO:0007669"/>
    <property type="project" value="TreeGrafter"/>
</dbReference>
<dbReference type="RefSeq" id="WP_134760032.1">
    <property type="nucleotide sequence ID" value="NZ_SOZD01000001.1"/>
</dbReference>
<name>A0A4Y8RV67_9HYPH</name>
<dbReference type="GO" id="GO:0005829">
    <property type="term" value="C:cytosol"/>
    <property type="evidence" value="ECO:0007669"/>
    <property type="project" value="TreeGrafter"/>
</dbReference>
<dbReference type="InterPro" id="IPR050155">
    <property type="entry name" value="HAD-like_hydrolase_sf"/>
</dbReference>
<dbReference type="InterPro" id="IPR023198">
    <property type="entry name" value="PGP-like_dom2"/>
</dbReference>
<evidence type="ECO:0000313" key="2">
    <source>
        <dbReference type="Proteomes" id="UP000298179"/>
    </source>
</evidence>
<protein>
    <submittedName>
        <fullName evidence="1">HAD family hydrolase</fullName>
    </submittedName>
</protein>
<dbReference type="SFLD" id="SFLDG01129">
    <property type="entry name" value="C1.5:_HAD__Beta-PGM__Phosphata"/>
    <property type="match status" value="1"/>
</dbReference>
<dbReference type="InterPro" id="IPR006439">
    <property type="entry name" value="HAD-SF_hydro_IA"/>
</dbReference>
<dbReference type="InterPro" id="IPR041492">
    <property type="entry name" value="HAD_2"/>
</dbReference>
<keyword evidence="1" id="KW-0378">Hydrolase</keyword>
<reference evidence="1 2" key="1">
    <citation type="submission" date="2019-03" db="EMBL/GenBank/DDBJ databases">
        <title>Jiella endophytica sp. nov., a novel endophytic bacterium isolated from root of Ficus microcarpa Linn. f.</title>
        <authorList>
            <person name="Tuo L."/>
        </authorList>
    </citation>
    <scope>NUCLEOTIDE SEQUENCE [LARGE SCALE GENOMIC DNA]</scope>
    <source>
        <strain evidence="1 2">CBS5Q-3</strain>
    </source>
</reference>
<evidence type="ECO:0000313" key="1">
    <source>
        <dbReference type="EMBL" id="TFF27431.1"/>
    </source>
</evidence>
<dbReference type="AlphaFoldDB" id="A0A4Y8RV67"/>
<dbReference type="Gene3D" id="3.40.50.1000">
    <property type="entry name" value="HAD superfamily/HAD-like"/>
    <property type="match status" value="1"/>
</dbReference>
<dbReference type="SFLD" id="SFLDS00003">
    <property type="entry name" value="Haloacid_Dehalogenase"/>
    <property type="match status" value="1"/>
</dbReference>
<dbReference type="NCBIfam" id="TIGR01549">
    <property type="entry name" value="HAD-SF-IA-v1"/>
    <property type="match status" value="1"/>
</dbReference>
<dbReference type="PANTHER" id="PTHR43434">
    <property type="entry name" value="PHOSPHOGLYCOLATE PHOSPHATASE"/>
    <property type="match status" value="1"/>
</dbReference>
<proteinExistence type="predicted"/>
<dbReference type="PANTHER" id="PTHR43434:SF24">
    <property type="entry name" value="HYDROLASE-RELATED"/>
    <property type="match status" value="1"/>
</dbReference>
<dbReference type="Gene3D" id="1.10.150.240">
    <property type="entry name" value="Putative phosphatase, domain 2"/>
    <property type="match status" value="1"/>
</dbReference>
<organism evidence="1 2">
    <name type="scientific">Jiella endophytica</name>
    <dbReference type="NCBI Taxonomy" id="2558362"/>
    <lineage>
        <taxon>Bacteria</taxon>
        <taxon>Pseudomonadati</taxon>
        <taxon>Pseudomonadota</taxon>
        <taxon>Alphaproteobacteria</taxon>
        <taxon>Hyphomicrobiales</taxon>
        <taxon>Aurantimonadaceae</taxon>
        <taxon>Jiella</taxon>
    </lineage>
</organism>
<dbReference type="SFLD" id="SFLDG01135">
    <property type="entry name" value="C1.5.6:_HAD__Beta-PGM__Phospha"/>
    <property type="match status" value="1"/>
</dbReference>
<dbReference type="InterPro" id="IPR023214">
    <property type="entry name" value="HAD_sf"/>
</dbReference>
<gene>
    <name evidence="1" type="ORF">E3C22_02935</name>
</gene>
<dbReference type="EMBL" id="SOZD01000001">
    <property type="protein sequence ID" value="TFF27431.1"/>
    <property type="molecule type" value="Genomic_DNA"/>
</dbReference>
<comment type="caution">
    <text evidence="1">The sequence shown here is derived from an EMBL/GenBank/DDBJ whole genome shotgun (WGS) entry which is preliminary data.</text>
</comment>
<dbReference type="InterPro" id="IPR036412">
    <property type="entry name" value="HAD-like_sf"/>
</dbReference>
<accession>A0A4Y8RV67</accession>
<dbReference type="GO" id="GO:0008967">
    <property type="term" value="F:phosphoglycolate phosphatase activity"/>
    <property type="evidence" value="ECO:0007669"/>
    <property type="project" value="TreeGrafter"/>
</dbReference>
<dbReference type="Proteomes" id="UP000298179">
    <property type="component" value="Unassembled WGS sequence"/>
</dbReference>
<sequence length="221" mass="23363">MKAVLFDCDGTIADSAGLIATIMTRTFCRFDLEPPPPEATRAIIGLSLEKAVVALRPSLDEAAAIEIAEGYRIEYRAERARPDFSEALFPGMAELVRGLSSRDDVLVGMVTGKSRRGVASLTEFHGISDCFHAVRTADDCPSKPHPAMVLECCGEFGLEPDRAVVVGDTTFDMEMAKAAGAGAIGVAWGSHSAELMRRAGADTIADDVAALTAALDQFLAG</sequence>